<dbReference type="PANTHER" id="PTHR15020">
    <property type="entry name" value="FLAVIN REDUCTASE-RELATED"/>
    <property type="match status" value="1"/>
</dbReference>
<dbReference type="Gene3D" id="3.40.50.720">
    <property type="entry name" value="NAD(P)-binding Rossmann-like Domain"/>
    <property type="match status" value="2"/>
</dbReference>
<dbReference type="Pfam" id="PF13460">
    <property type="entry name" value="NAD_binding_10"/>
    <property type="match status" value="2"/>
</dbReference>
<organism evidence="3">
    <name type="scientific">Sesamum calycinum</name>
    <dbReference type="NCBI Taxonomy" id="2727403"/>
    <lineage>
        <taxon>Eukaryota</taxon>
        <taxon>Viridiplantae</taxon>
        <taxon>Streptophyta</taxon>
        <taxon>Embryophyta</taxon>
        <taxon>Tracheophyta</taxon>
        <taxon>Spermatophyta</taxon>
        <taxon>Magnoliopsida</taxon>
        <taxon>eudicotyledons</taxon>
        <taxon>Gunneridae</taxon>
        <taxon>Pentapetalae</taxon>
        <taxon>asterids</taxon>
        <taxon>lamiids</taxon>
        <taxon>Lamiales</taxon>
        <taxon>Pedaliaceae</taxon>
        <taxon>Sesamum</taxon>
    </lineage>
</organism>
<dbReference type="PROSITE" id="PS51419">
    <property type="entry name" value="RAB"/>
    <property type="match status" value="1"/>
</dbReference>
<dbReference type="AlphaFoldDB" id="A0AAW2Q6X4"/>
<sequence>MVSLFNWAGNTRVSLTENGLCGPKTRYSAGQGLHGVPLVGRKLAGSSPYPSAFSSPLPNPFLPCKFQPLVYQKKLSFHSLRTRRGLILLEVGRQGWDVGRFLKTLYFFNGPPSPAKFFQNLIEKLSGPSPSEAEKAMETSRIILVAGATGGVGRRVVDLLRKKGLPVRVLVRNEEKARRMLGPDVDLIVGDITKASTLIPEYFKGVRMVINAVSVIVGPKEGDTPDRAKYSQGIKFFEPEIKGDSPEMVEFIGMKNLINAVKENVGLRSGKLVFGFEGTSSRELPWGALDDVVMGGVSESTFLIDPNGGENGGPTGLFRGVVSTTNNGGFTSIRTRNFSIPEDLSAYDGLELRIKGDGRRYKLIVRTSRDWDTVGYTTGFDTVKDQWQSVHLPFSSLRPIFRARTIPDAPPFNPSEIISLQACFHENLLCQFQLPISTIRAYMKEPITPRFVHVSSAGVTRPDRPGLDLSKQPPAVRLNKELGFILTYKLKGEDLIRESGIPYAIVRPCALTEEPAGADLIFDQGDNITGKISREEVARICVAAIESPYACDKTFEGDAIQIDRLLYTTRYEDHREKGGCITVSHVACKRYLTCTITIGLSRRPSEAVLFLSLLPASRDGLCKGRRHMEYVGEFTQSVPSYSSSVPYAYADDRLRIQENSKTLVFEQEETTARSNRFGLRIEVAQNWANVGRENLESRLFNLWSEIQVHGLNLRPNSRCTKKDLILNETHSVFFSSLSSPVSLVESSVSAISHSIALGSKRKQRKKKELKREKKRKYFHSHTVVKQRIPIILQIALLLPSSLCSLKYHSIVRFSEEGFISWILIPCDKSNKDRVMAGYRAEDDYDYLFKVVLIGDSGVGKSNLLSRFTRNEFSLESKSTIGVEFATRSLTVDGKVIKAQIWDTAGQEVSFHSYDEMDLAIGAVRSLFKIAKSNICFVYKV</sequence>
<feature type="domain" description="NADH:ubiquinone oxidoreductase intermediate-associated protein 30" evidence="1">
    <location>
        <begin position="282"/>
        <end position="435"/>
    </location>
</feature>
<dbReference type="SMART" id="SM00175">
    <property type="entry name" value="RAB"/>
    <property type="match status" value="1"/>
</dbReference>
<dbReference type="PRINTS" id="PR00449">
    <property type="entry name" value="RASTRNSFRMNG"/>
</dbReference>
<dbReference type="SUPFAM" id="SSF52540">
    <property type="entry name" value="P-loop containing nucleoside triphosphate hydrolases"/>
    <property type="match status" value="1"/>
</dbReference>
<proteinExistence type="predicted"/>
<dbReference type="SUPFAM" id="SSF51735">
    <property type="entry name" value="NAD(P)-binding Rossmann-fold domains"/>
    <property type="match status" value="1"/>
</dbReference>
<evidence type="ECO:0000313" key="3">
    <source>
        <dbReference type="EMBL" id="KAL0363492.1"/>
    </source>
</evidence>
<feature type="domain" description="NAD(P)-binding" evidence="2">
    <location>
        <begin position="147"/>
        <end position="263"/>
    </location>
</feature>
<dbReference type="InterPro" id="IPR013857">
    <property type="entry name" value="NADH-UbQ_OxRdtase-assoc_prot30"/>
</dbReference>
<comment type="caution">
    <text evidence="3">The sequence shown here is derived from an EMBL/GenBank/DDBJ whole genome shotgun (WGS) entry which is preliminary data.</text>
</comment>
<reference evidence="3" key="1">
    <citation type="submission" date="2020-06" db="EMBL/GenBank/DDBJ databases">
        <authorList>
            <person name="Li T."/>
            <person name="Hu X."/>
            <person name="Zhang T."/>
            <person name="Song X."/>
            <person name="Zhang H."/>
            <person name="Dai N."/>
            <person name="Sheng W."/>
            <person name="Hou X."/>
            <person name="Wei L."/>
        </authorList>
    </citation>
    <scope>NUCLEOTIDE SEQUENCE</scope>
    <source>
        <strain evidence="3">KEN8</strain>
        <tissue evidence="3">Leaf</tissue>
    </source>
</reference>
<dbReference type="Gene3D" id="3.40.50.300">
    <property type="entry name" value="P-loop containing nucleotide triphosphate hydrolases"/>
    <property type="match status" value="1"/>
</dbReference>
<dbReference type="InterPro" id="IPR016040">
    <property type="entry name" value="NAD(P)-bd_dom"/>
</dbReference>
<evidence type="ECO:0000259" key="1">
    <source>
        <dbReference type="Pfam" id="PF08547"/>
    </source>
</evidence>
<dbReference type="FunFam" id="3.40.50.300:FF:003004">
    <property type="entry name" value="ras-related protein Rab-39B-like isoform X2"/>
    <property type="match status" value="1"/>
</dbReference>
<dbReference type="InterPro" id="IPR027417">
    <property type="entry name" value="P-loop_NTPase"/>
</dbReference>
<dbReference type="NCBIfam" id="TIGR00231">
    <property type="entry name" value="small_GTP"/>
    <property type="match status" value="1"/>
</dbReference>
<dbReference type="FunFam" id="3.40.50.720:FF:000344">
    <property type="entry name" value="NAD(P)-binding Rossmann-fold superfamily protein"/>
    <property type="match status" value="1"/>
</dbReference>
<gene>
    <name evidence="3" type="ORF">Scaly_1304400</name>
</gene>
<feature type="domain" description="NAD(P)-binding" evidence="2">
    <location>
        <begin position="440"/>
        <end position="548"/>
    </location>
</feature>
<dbReference type="InterPro" id="IPR005225">
    <property type="entry name" value="Small_GTP-bd"/>
</dbReference>
<reference evidence="3" key="2">
    <citation type="journal article" date="2024" name="Plant">
        <title>Genomic evolution and insights into agronomic trait innovations of Sesamum species.</title>
        <authorList>
            <person name="Miao H."/>
            <person name="Wang L."/>
            <person name="Qu L."/>
            <person name="Liu H."/>
            <person name="Sun Y."/>
            <person name="Le M."/>
            <person name="Wang Q."/>
            <person name="Wei S."/>
            <person name="Zheng Y."/>
            <person name="Lin W."/>
            <person name="Duan Y."/>
            <person name="Cao H."/>
            <person name="Xiong S."/>
            <person name="Wang X."/>
            <person name="Wei L."/>
            <person name="Li C."/>
            <person name="Ma Q."/>
            <person name="Ju M."/>
            <person name="Zhao R."/>
            <person name="Li G."/>
            <person name="Mu C."/>
            <person name="Tian Q."/>
            <person name="Mei H."/>
            <person name="Zhang T."/>
            <person name="Gao T."/>
            <person name="Zhang H."/>
        </authorList>
    </citation>
    <scope>NUCLEOTIDE SEQUENCE</scope>
    <source>
        <strain evidence="3">KEN8</strain>
    </source>
</reference>
<dbReference type="InterPro" id="IPR036291">
    <property type="entry name" value="NAD(P)-bd_dom_sf"/>
</dbReference>
<dbReference type="InterPro" id="IPR008979">
    <property type="entry name" value="Galactose-bd-like_sf"/>
</dbReference>
<dbReference type="PANTHER" id="PTHR15020:SF50">
    <property type="entry name" value="UPF0659 PROTEIN YMR090W"/>
    <property type="match status" value="1"/>
</dbReference>
<protein>
    <submittedName>
        <fullName evidence="3">Ras-related protein RIC2</fullName>
    </submittedName>
</protein>
<dbReference type="InterPro" id="IPR001806">
    <property type="entry name" value="Small_GTPase"/>
</dbReference>
<dbReference type="GO" id="GO:0005525">
    <property type="term" value="F:GTP binding"/>
    <property type="evidence" value="ECO:0007669"/>
    <property type="project" value="InterPro"/>
</dbReference>
<name>A0AAW2Q6X4_9LAMI</name>
<dbReference type="EMBL" id="JACGWM010000007">
    <property type="protein sequence ID" value="KAL0363492.1"/>
    <property type="molecule type" value="Genomic_DNA"/>
</dbReference>
<evidence type="ECO:0000259" key="2">
    <source>
        <dbReference type="Pfam" id="PF13460"/>
    </source>
</evidence>
<dbReference type="FunFam" id="3.40.50.720:FF:000377">
    <property type="entry name" value="NAD(P)-binding Rossmann-fold superfamily protein"/>
    <property type="match status" value="1"/>
</dbReference>
<dbReference type="SUPFAM" id="SSF49785">
    <property type="entry name" value="Galactose-binding domain-like"/>
    <property type="match status" value="1"/>
</dbReference>
<dbReference type="Pfam" id="PF00071">
    <property type="entry name" value="Ras"/>
    <property type="match status" value="1"/>
</dbReference>
<accession>A0AAW2Q6X4</accession>
<dbReference type="Pfam" id="PF08547">
    <property type="entry name" value="CIA30"/>
    <property type="match status" value="1"/>
</dbReference>
<dbReference type="GO" id="GO:0003924">
    <property type="term" value="F:GTPase activity"/>
    <property type="evidence" value="ECO:0007669"/>
    <property type="project" value="InterPro"/>
</dbReference>
<dbReference type="SMART" id="SM00174">
    <property type="entry name" value="RHO"/>
    <property type="match status" value="1"/>
</dbReference>